<dbReference type="EMBL" id="CP002353">
    <property type="protein sequence ID" value="ADV61954.1"/>
    <property type="molecule type" value="Genomic_DNA"/>
</dbReference>
<dbReference type="HOGENOM" id="CLU_015346_3_0_0"/>
<dbReference type="PANTHER" id="PTHR30161">
    <property type="entry name" value="FLAGELLAR EXPORT PROTEIN, MEMBRANE FLHA SUBUNIT-RELATED"/>
    <property type="match status" value="1"/>
</dbReference>
<dbReference type="Gene3D" id="1.10.8.540">
    <property type="entry name" value="FHIPEP family, domain 3"/>
    <property type="match status" value="1"/>
</dbReference>
<dbReference type="GO" id="GO:0009306">
    <property type="term" value="P:protein secretion"/>
    <property type="evidence" value="ECO:0007669"/>
    <property type="project" value="InterPro"/>
</dbReference>
<keyword evidence="10" id="KW-1185">Reference proteome</keyword>
<dbReference type="InParanoid" id="E8QXB3"/>
<feature type="transmembrane region" description="Helical" evidence="8">
    <location>
        <begin position="137"/>
        <end position="155"/>
    </location>
</feature>
<gene>
    <name evidence="9" type="ordered locus">Isop_1369</name>
</gene>
<evidence type="ECO:0000313" key="9">
    <source>
        <dbReference type="EMBL" id="ADV61954.1"/>
    </source>
</evidence>
<dbReference type="Pfam" id="PF00771">
    <property type="entry name" value="FHIPEP"/>
    <property type="match status" value="1"/>
</dbReference>
<dbReference type="InterPro" id="IPR001712">
    <property type="entry name" value="T3SS_FHIPEP"/>
</dbReference>
<feature type="transmembrane region" description="Helical" evidence="8">
    <location>
        <begin position="265"/>
        <end position="287"/>
    </location>
</feature>
<evidence type="ECO:0000313" key="10">
    <source>
        <dbReference type="Proteomes" id="UP000008631"/>
    </source>
</evidence>
<dbReference type="InterPro" id="IPR042196">
    <property type="entry name" value="FHIPEP_4"/>
</dbReference>
<dbReference type="FunCoup" id="E8QXB3">
    <property type="interactions" value="42"/>
</dbReference>
<evidence type="ECO:0000256" key="5">
    <source>
        <dbReference type="ARBA" id="ARBA00022989"/>
    </source>
</evidence>
<dbReference type="Gene3D" id="3.40.30.60">
    <property type="entry name" value="FHIPEP family, domain 1"/>
    <property type="match status" value="1"/>
</dbReference>
<feature type="region of interest" description="Disordered" evidence="7">
    <location>
        <begin position="511"/>
        <end position="535"/>
    </location>
</feature>
<evidence type="ECO:0000256" key="6">
    <source>
        <dbReference type="ARBA" id="ARBA00023136"/>
    </source>
</evidence>
<feature type="transmembrane region" description="Helical" evidence="8">
    <location>
        <begin position="33"/>
        <end position="50"/>
    </location>
</feature>
<feature type="transmembrane region" description="Helical" evidence="8">
    <location>
        <begin position="57"/>
        <end position="76"/>
    </location>
</feature>
<evidence type="ECO:0000256" key="8">
    <source>
        <dbReference type="SAM" id="Phobius"/>
    </source>
</evidence>
<dbReference type="InterPro" id="IPR042194">
    <property type="entry name" value="FHIPEP_1"/>
</dbReference>
<dbReference type="AlphaFoldDB" id="E8QXB3"/>
<dbReference type="Gene3D" id="3.40.50.12790">
    <property type="entry name" value="FHIPEP family, domain 4"/>
    <property type="match status" value="1"/>
</dbReference>
<dbReference type="RefSeq" id="WP_013564242.1">
    <property type="nucleotide sequence ID" value="NC_014962.1"/>
</dbReference>
<evidence type="ECO:0000256" key="1">
    <source>
        <dbReference type="ARBA" id="ARBA00004651"/>
    </source>
</evidence>
<evidence type="ECO:0000256" key="3">
    <source>
        <dbReference type="ARBA" id="ARBA00022475"/>
    </source>
</evidence>
<evidence type="ECO:0000256" key="7">
    <source>
        <dbReference type="SAM" id="MobiDB-lite"/>
    </source>
</evidence>
<accession>E8QXB3</accession>
<dbReference type="eggNOG" id="COG1298">
    <property type="taxonomic scope" value="Bacteria"/>
</dbReference>
<dbReference type="InterPro" id="IPR042193">
    <property type="entry name" value="FHIPEP_3"/>
</dbReference>
<evidence type="ECO:0000256" key="2">
    <source>
        <dbReference type="ARBA" id="ARBA00008835"/>
    </source>
</evidence>
<name>E8QXB3_ISOPI</name>
<keyword evidence="3" id="KW-1003">Cell membrane</keyword>
<keyword evidence="4 8" id="KW-0812">Transmembrane</keyword>
<reference key="1">
    <citation type="submission" date="2010-11" db="EMBL/GenBank/DDBJ databases">
        <title>The complete sequence of chromosome of Isophaera pallida ATCC 43644.</title>
        <authorList>
            <consortium name="US DOE Joint Genome Institute (JGI-PGF)"/>
            <person name="Lucas S."/>
            <person name="Copeland A."/>
            <person name="Lapidus A."/>
            <person name="Bruce D."/>
            <person name="Goodwin L."/>
            <person name="Pitluck S."/>
            <person name="Kyrpides N."/>
            <person name="Mavromatis K."/>
            <person name="Pagani I."/>
            <person name="Ivanova N."/>
            <person name="Saunders E."/>
            <person name="Brettin T."/>
            <person name="Detter J.C."/>
            <person name="Han C."/>
            <person name="Tapia R."/>
            <person name="Land M."/>
            <person name="Hauser L."/>
            <person name="Markowitz V."/>
            <person name="Cheng J.-F."/>
            <person name="Hugenholtz P."/>
            <person name="Woyke T."/>
            <person name="Wu D."/>
            <person name="Eisen J.A."/>
        </authorList>
    </citation>
    <scope>NUCLEOTIDE SEQUENCE</scope>
    <source>
        <strain>ATCC 43644</strain>
    </source>
</reference>
<feature type="transmembrane region" description="Helical" evidence="8">
    <location>
        <begin position="299"/>
        <end position="317"/>
    </location>
</feature>
<comment type="subcellular location">
    <subcellularLocation>
        <location evidence="1">Cell membrane</location>
        <topology evidence="1">Multi-pass membrane protein</topology>
    </subcellularLocation>
</comment>
<reference evidence="9 10" key="2">
    <citation type="journal article" date="2011" name="Stand. Genomic Sci.">
        <title>Complete genome sequence of Isosphaera pallida type strain (IS1B).</title>
        <authorList>
            <consortium name="US DOE Joint Genome Institute (JGI-PGF)"/>
            <person name="Goker M."/>
            <person name="Cleland D."/>
            <person name="Saunders E."/>
            <person name="Lapidus A."/>
            <person name="Nolan M."/>
            <person name="Lucas S."/>
            <person name="Hammon N."/>
            <person name="Deshpande S."/>
            <person name="Cheng J.F."/>
            <person name="Tapia R."/>
            <person name="Han C."/>
            <person name="Goodwin L."/>
            <person name="Pitluck S."/>
            <person name="Liolios K."/>
            <person name="Pagani I."/>
            <person name="Ivanova N."/>
            <person name="Mavromatis K."/>
            <person name="Pati A."/>
            <person name="Chen A."/>
            <person name="Palaniappan K."/>
            <person name="Land M."/>
            <person name="Hauser L."/>
            <person name="Chang Y.J."/>
            <person name="Jeffries C.D."/>
            <person name="Detter J.C."/>
            <person name="Beck B."/>
            <person name="Woyke T."/>
            <person name="Bristow J."/>
            <person name="Eisen J.A."/>
            <person name="Markowitz V."/>
            <person name="Hugenholtz P."/>
            <person name="Kyrpides N.C."/>
            <person name="Klenk H.P."/>
        </authorList>
    </citation>
    <scope>NUCLEOTIDE SEQUENCE [LARGE SCALE GENOMIC DNA]</scope>
    <source>
        <strain evidence="10">ATCC 43644 / DSM 9630 / IS1B</strain>
    </source>
</reference>
<feature type="compositionally biased region" description="Polar residues" evidence="7">
    <location>
        <begin position="374"/>
        <end position="391"/>
    </location>
</feature>
<keyword evidence="5 8" id="KW-1133">Transmembrane helix</keyword>
<keyword evidence="6 8" id="KW-0472">Membrane</keyword>
<comment type="similarity">
    <text evidence="2">Belongs to the FHIPEP (flagella/HR/invasion proteins export pore) family.</text>
</comment>
<sequence length="800" mass="85178">MAAEPSNLRSQTSFQPDGGLPSFQGWSLRLADVALPLAIVAAIVVLIVPLPTFILDLLIAANLTLAVLVVLTTMSVTNPLQFSAFPTILLTTALFRLVLNFASTRLILAKGGEKGLDAAGGVIRAFGEFVAGGQDQIVVGAILFLILFVIQFVVITKGSTRISEVAARFMLDGLPGRQMAIDADLASGLIDQHEAQRRRAEVSRQADFFAAMDGAGKFVRGDAVAGLFISAINIVAGLVLGVAVHGMGLLEAAEVFTKLTIGDGLVSQLPAFLIALATGLIVTRSTSESHLGREVGRQLLARPEVLGAAAGLLAILMVTPLPALPLGTLALGLAGAAYSLARRHRGQPDAAQSNLTSFNLGETSSSHKPAANLATGSGAASISTPSPTHSLATRLVGPDSVAATTHEGAGAPLESGGVDRVEEGLAVDPLELAIGYRLIPLADATKGSELLEGVRRLRVVFARELGLILPQVRIRDDLSLPPFEYRFKLRDVTIGGGVAYPGRLLAVQVRERRASRGETGNRERPNAASPGRDAIDPISGHPAVWIHAEGREVAELAGCRVRDAAAVVVGHFREALLRHADQLLTRGQMERLLDRVRAVSPQLVLEVSPGLLRPGELQRVLQGLVRERVSIRDLETILERLAEHASRTTDVAELIERVRVGLGRSLVQPYLGTDGKLRAIIAPRALELRALELGQGPWWNGGSLSGGLEAEEKRRRTESIRAILKAIRLAAEPRWDEGLWPVLICSIEARPLLKELTRMELPQLPVISWAELPHDLELQTIPLPEIASTGRARGESSGAA</sequence>
<dbReference type="PANTHER" id="PTHR30161:SF1">
    <property type="entry name" value="FLAGELLAR BIOSYNTHESIS PROTEIN FLHA-RELATED"/>
    <property type="match status" value="1"/>
</dbReference>
<dbReference type="OrthoDB" id="9759185at2"/>
<dbReference type="GO" id="GO:0044780">
    <property type="term" value="P:bacterial-type flagellum assembly"/>
    <property type="evidence" value="ECO:0007669"/>
    <property type="project" value="TreeGrafter"/>
</dbReference>
<dbReference type="KEGG" id="ipa:Isop_1369"/>
<feature type="region of interest" description="Disordered" evidence="7">
    <location>
        <begin position="351"/>
        <end position="393"/>
    </location>
</feature>
<dbReference type="GO" id="GO:0005886">
    <property type="term" value="C:plasma membrane"/>
    <property type="evidence" value="ECO:0007669"/>
    <property type="project" value="UniProtKB-SubCell"/>
</dbReference>
<organism evidence="9 10">
    <name type="scientific">Isosphaera pallida (strain ATCC 43644 / DSM 9630 / IS1B)</name>
    <dbReference type="NCBI Taxonomy" id="575540"/>
    <lineage>
        <taxon>Bacteria</taxon>
        <taxon>Pseudomonadati</taxon>
        <taxon>Planctomycetota</taxon>
        <taxon>Planctomycetia</taxon>
        <taxon>Isosphaerales</taxon>
        <taxon>Isosphaeraceae</taxon>
        <taxon>Isosphaera</taxon>
    </lineage>
</organism>
<dbReference type="STRING" id="575540.Isop_1369"/>
<feature type="compositionally biased region" description="Basic and acidic residues" evidence="7">
    <location>
        <begin position="511"/>
        <end position="525"/>
    </location>
</feature>
<protein>
    <submittedName>
        <fullName evidence="9">Type III secretion FHIPEP protein</fullName>
    </submittedName>
</protein>
<proteinExistence type="inferred from homology"/>
<dbReference type="PRINTS" id="PR00949">
    <property type="entry name" value="TYPE3IMAPROT"/>
</dbReference>
<feature type="compositionally biased region" description="Polar residues" evidence="7">
    <location>
        <begin position="351"/>
        <end position="367"/>
    </location>
</feature>
<dbReference type="Proteomes" id="UP000008631">
    <property type="component" value="Chromosome"/>
</dbReference>
<feature type="transmembrane region" description="Helical" evidence="8">
    <location>
        <begin position="224"/>
        <end position="245"/>
    </location>
</feature>
<evidence type="ECO:0000256" key="4">
    <source>
        <dbReference type="ARBA" id="ARBA00022692"/>
    </source>
</evidence>